<dbReference type="AlphaFoldDB" id="A0A8J7ALZ1"/>
<evidence type="ECO:0000313" key="1">
    <source>
        <dbReference type="EMBL" id="MBE9080413.1"/>
    </source>
</evidence>
<accession>A0A8J7ALZ1</accession>
<protein>
    <submittedName>
        <fullName evidence="1">DUF1822 family protein</fullName>
    </submittedName>
</protein>
<gene>
    <name evidence="1" type="ORF">IQ241_24520</name>
</gene>
<comment type="caution">
    <text evidence="1">The sequence shown here is derived from an EMBL/GenBank/DDBJ whole genome shotgun (WGS) entry which is preliminary data.</text>
</comment>
<dbReference type="EMBL" id="JADEXG010000113">
    <property type="protein sequence ID" value="MBE9080413.1"/>
    <property type="molecule type" value="Genomic_DNA"/>
</dbReference>
<dbReference type="Proteomes" id="UP000636505">
    <property type="component" value="Unassembled WGS sequence"/>
</dbReference>
<dbReference type="InterPro" id="IPR014951">
    <property type="entry name" value="DUF1822"/>
</dbReference>
<keyword evidence="2" id="KW-1185">Reference proteome</keyword>
<name>A0A8J7ALZ1_9CYAN</name>
<proteinExistence type="predicted"/>
<dbReference type="RefSeq" id="WP_193912328.1">
    <property type="nucleotide sequence ID" value="NZ_JADEXG010000113.1"/>
</dbReference>
<organism evidence="1 2">
    <name type="scientific">Vasconcelosia minhoensis LEGE 07310</name>
    <dbReference type="NCBI Taxonomy" id="915328"/>
    <lineage>
        <taxon>Bacteria</taxon>
        <taxon>Bacillati</taxon>
        <taxon>Cyanobacteriota</taxon>
        <taxon>Cyanophyceae</taxon>
        <taxon>Nodosilineales</taxon>
        <taxon>Cymatolegaceae</taxon>
        <taxon>Vasconcelosia</taxon>
        <taxon>Vasconcelosia minhoensis</taxon>
    </lineage>
</organism>
<sequence length="373" mass="41033">MTHSATDPNSFDDFAPLTEETIMLSNSAIDWAAGVCRDISDDDEQWKTYLRAFAVAGFNQWLKEGALSLVGDYERQQPPEIGVNMQVGGQRLCILPMGSLSEDQVIVPVSAIAGDRAADLYVLIEVQEEADRVRIVAGLRRDQLLRHHQNGDLLQINTQRISVPLRLFEETPEQLLLYLSCLEPVTETLSAAAATADRDNPVALDALSAGVINTSRWFKNQLDDISSRLAWTLLPPMVPATAMRPVRDTVDNIVQELTSHNIALPPEAKGVGGSIEVGGIPCQFYAWVWPLETQEVVEWSLLLMLGPEPGATLPAGTELIIDDQSEVIARQTFTEEDVATYLFTQVAGTIEEQFSVQICLPTGEITKLPTFGF</sequence>
<dbReference type="Pfam" id="PF08852">
    <property type="entry name" value="DUF1822"/>
    <property type="match status" value="1"/>
</dbReference>
<evidence type="ECO:0000313" key="2">
    <source>
        <dbReference type="Proteomes" id="UP000636505"/>
    </source>
</evidence>
<reference evidence="1" key="1">
    <citation type="submission" date="2020-10" db="EMBL/GenBank/DDBJ databases">
        <authorList>
            <person name="Castelo-Branco R."/>
            <person name="Eusebio N."/>
            <person name="Adriana R."/>
            <person name="Vieira A."/>
            <person name="Brugerolle De Fraissinette N."/>
            <person name="Rezende De Castro R."/>
            <person name="Schneider M.P."/>
            <person name="Vasconcelos V."/>
            <person name="Leao P.N."/>
        </authorList>
    </citation>
    <scope>NUCLEOTIDE SEQUENCE</scope>
    <source>
        <strain evidence="1">LEGE 07310</strain>
    </source>
</reference>